<evidence type="ECO:0000313" key="1">
    <source>
        <dbReference type="EMBL" id="KAJ8635978.1"/>
    </source>
</evidence>
<evidence type="ECO:0000313" key="2">
    <source>
        <dbReference type="Proteomes" id="UP001234297"/>
    </source>
</evidence>
<keyword evidence="2" id="KW-1185">Reference proteome</keyword>
<dbReference type="Proteomes" id="UP001234297">
    <property type="component" value="Chromosome 3"/>
</dbReference>
<comment type="caution">
    <text evidence="1">The sequence shown here is derived from an EMBL/GenBank/DDBJ whole genome shotgun (WGS) entry which is preliminary data.</text>
</comment>
<accession>A0ACC2LRF7</accession>
<protein>
    <submittedName>
        <fullName evidence="1">Uncharacterized protein</fullName>
    </submittedName>
</protein>
<name>A0ACC2LRF7_PERAE</name>
<sequence length="127" mass="13577">MVESDAPFCCACCRRRDCVSGSCIGHFDHTGRPIALCGDSTTLVVLVTFLFLFGWYNFNPGSFLNILKSYGEGGGGSNYGQWSSVGRTAVTMLFGKHLMSGHWNVTNVCNGLLGGFAVITSGCSMVE</sequence>
<reference evidence="1 2" key="1">
    <citation type="journal article" date="2022" name="Hortic Res">
        <title>A haplotype resolved chromosomal level avocado genome allows analysis of novel avocado genes.</title>
        <authorList>
            <person name="Nath O."/>
            <person name="Fletcher S.J."/>
            <person name="Hayward A."/>
            <person name="Shaw L.M."/>
            <person name="Masouleh A.K."/>
            <person name="Furtado A."/>
            <person name="Henry R.J."/>
            <person name="Mitter N."/>
        </authorList>
    </citation>
    <scope>NUCLEOTIDE SEQUENCE [LARGE SCALE GENOMIC DNA]</scope>
    <source>
        <strain evidence="2">cv. Hass</strain>
    </source>
</reference>
<organism evidence="1 2">
    <name type="scientific">Persea americana</name>
    <name type="common">Avocado</name>
    <dbReference type="NCBI Taxonomy" id="3435"/>
    <lineage>
        <taxon>Eukaryota</taxon>
        <taxon>Viridiplantae</taxon>
        <taxon>Streptophyta</taxon>
        <taxon>Embryophyta</taxon>
        <taxon>Tracheophyta</taxon>
        <taxon>Spermatophyta</taxon>
        <taxon>Magnoliopsida</taxon>
        <taxon>Magnoliidae</taxon>
        <taxon>Laurales</taxon>
        <taxon>Lauraceae</taxon>
        <taxon>Persea</taxon>
    </lineage>
</organism>
<proteinExistence type="predicted"/>
<gene>
    <name evidence="1" type="ORF">MRB53_010245</name>
</gene>
<dbReference type="EMBL" id="CM056811">
    <property type="protein sequence ID" value="KAJ8635978.1"/>
    <property type="molecule type" value="Genomic_DNA"/>
</dbReference>